<proteinExistence type="predicted"/>
<organism evidence="2 3">
    <name type="scientific">Papiliotrema laurentii</name>
    <name type="common">Cryptococcus laurentii</name>
    <dbReference type="NCBI Taxonomy" id="5418"/>
    <lineage>
        <taxon>Eukaryota</taxon>
        <taxon>Fungi</taxon>
        <taxon>Dikarya</taxon>
        <taxon>Basidiomycota</taxon>
        <taxon>Agaricomycotina</taxon>
        <taxon>Tremellomycetes</taxon>
        <taxon>Tremellales</taxon>
        <taxon>Rhynchogastremaceae</taxon>
        <taxon>Papiliotrema</taxon>
    </lineage>
</organism>
<evidence type="ECO:0000313" key="3">
    <source>
        <dbReference type="Proteomes" id="UP001182556"/>
    </source>
</evidence>
<gene>
    <name evidence="2" type="ORF">DB88DRAFT_160921</name>
</gene>
<evidence type="ECO:0000256" key="1">
    <source>
        <dbReference type="SAM" id="MobiDB-lite"/>
    </source>
</evidence>
<evidence type="ECO:0000313" key="2">
    <source>
        <dbReference type="EMBL" id="KAK1926363.1"/>
    </source>
</evidence>
<dbReference type="Proteomes" id="UP001182556">
    <property type="component" value="Unassembled WGS sequence"/>
</dbReference>
<accession>A0AAD9L7Y1</accession>
<keyword evidence="3" id="KW-1185">Reference proteome</keyword>
<dbReference type="EMBL" id="JAODAN010000002">
    <property type="protein sequence ID" value="KAK1926363.1"/>
    <property type="molecule type" value="Genomic_DNA"/>
</dbReference>
<reference evidence="2" key="1">
    <citation type="submission" date="2023-02" db="EMBL/GenBank/DDBJ databases">
        <title>Identification and recombinant expression of a fungal hydrolase from Papiliotrema laurentii that hydrolyzes apple cutin and clears colloidal polyester polyurethane.</title>
        <authorList>
            <consortium name="DOE Joint Genome Institute"/>
            <person name="Roman V.A."/>
            <person name="Bojanowski C."/>
            <person name="Crable B.R."/>
            <person name="Wagner D.N."/>
            <person name="Hung C.S."/>
            <person name="Nadeau L.J."/>
            <person name="Schratz L."/>
            <person name="Haridas S."/>
            <person name="Pangilinan J."/>
            <person name="Lipzen A."/>
            <person name="Na H."/>
            <person name="Yan M."/>
            <person name="Ng V."/>
            <person name="Grigoriev I.V."/>
            <person name="Spatafora J.W."/>
            <person name="Barlow D."/>
            <person name="Biffinger J."/>
            <person name="Kelley-Loughnane N."/>
            <person name="Varaljay V.A."/>
            <person name="Crookes-Goodson W.J."/>
        </authorList>
    </citation>
    <scope>NUCLEOTIDE SEQUENCE</scope>
    <source>
        <strain evidence="2">5307AH</strain>
    </source>
</reference>
<name>A0AAD9L7Y1_PAPLA</name>
<protein>
    <submittedName>
        <fullName evidence="2">Uncharacterized protein</fullName>
    </submittedName>
</protein>
<feature type="region of interest" description="Disordered" evidence="1">
    <location>
        <begin position="36"/>
        <end position="74"/>
    </location>
</feature>
<comment type="caution">
    <text evidence="2">The sequence shown here is derived from an EMBL/GenBank/DDBJ whole genome shotgun (WGS) entry which is preliminary data.</text>
</comment>
<sequence>MWLTRKGFAIPGRGQHASPFAALLLPPLDCSARVEHEPGGLDTSRIGNPIPRSEPQSKVPLGNPVSPVSSHAAPTTAWPSTSRLGSWPFCHARAVPVFVLAAPFGRAIYHRTPPRVRHGPKPCHGWVRGECANSNFVCRSVHRELSYPDRRVVSLSTTVIPQSAAPASDSDRPFALV</sequence>
<dbReference type="AlphaFoldDB" id="A0AAD9L7Y1"/>